<dbReference type="OrthoDB" id="9944568at2759"/>
<feature type="domain" description="Cation efflux protein transmembrane" evidence="11">
    <location>
        <begin position="68"/>
        <end position="373"/>
    </location>
</feature>
<dbReference type="SUPFAM" id="SSF161111">
    <property type="entry name" value="Cation efflux protein transmembrane domain-like"/>
    <property type="match status" value="1"/>
</dbReference>
<feature type="transmembrane region" description="Helical" evidence="10">
    <location>
        <begin position="169"/>
        <end position="188"/>
    </location>
</feature>
<feature type="compositionally biased region" description="Polar residues" evidence="9">
    <location>
        <begin position="225"/>
        <end position="243"/>
    </location>
</feature>
<evidence type="ECO:0000256" key="7">
    <source>
        <dbReference type="ARBA" id="ARBA00023065"/>
    </source>
</evidence>
<dbReference type="PANTHER" id="PTHR11562">
    <property type="entry name" value="CATION EFFLUX PROTEIN/ ZINC TRANSPORTER"/>
    <property type="match status" value="1"/>
</dbReference>
<comment type="subcellular location">
    <subcellularLocation>
        <location evidence="1">Membrane</location>
        <topology evidence="1">Multi-pass membrane protein</topology>
    </subcellularLocation>
</comment>
<accession>A0A7R8YUM8</accession>
<evidence type="ECO:0000256" key="5">
    <source>
        <dbReference type="ARBA" id="ARBA00022906"/>
    </source>
</evidence>
<feature type="compositionally biased region" description="Low complexity" evidence="9">
    <location>
        <begin position="278"/>
        <end position="295"/>
    </location>
</feature>
<feature type="region of interest" description="Disordered" evidence="9">
    <location>
        <begin position="275"/>
        <end position="298"/>
    </location>
</feature>
<evidence type="ECO:0000313" key="13">
    <source>
        <dbReference type="EMBL" id="CAD7085444.1"/>
    </source>
</evidence>
<dbReference type="InParanoid" id="A0A7R8YUM8"/>
<dbReference type="OMA" id="FHLMEQG"/>
<gene>
    <name evidence="13" type="ORF">HERILL_LOCUS8288</name>
</gene>
<evidence type="ECO:0000313" key="14">
    <source>
        <dbReference type="Proteomes" id="UP000594454"/>
    </source>
</evidence>
<evidence type="ECO:0000256" key="10">
    <source>
        <dbReference type="SAM" id="Phobius"/>
    </source>
</evidence>
<keyword evidence="14" id="KW-1185">Reference proteome</keyword>
<dbReference type="AlphaFoldDB" id="A0A7R8YUM8"/>
<comment type="similarity">
    <text evidence="2">Belongs to the cation diffusion facilitator (CDF) transporter (TC 2.A.4) family. SLC30A subfamily.</text>
</comment>
<dbReference type="InterPro" id="IPR058533">
    <property type="entry name" value="Cation_efflux_TM"/>
</dbReference>
<keyword evidence="3" id="KW-0813">Transport</keyword>
<feature type="transmembrane region" description="Helical" evidence="10">
    <location>
        <begin position="68"/>
        <end position="88"/>
    </location>
</feature>
<dbReference type="InterPro" id="IPR027470">
    <property type="entry name" value="Cation_efflux_CTD"/>
</dbReference>
<reference evidence="13 14" key="1">
    <citation type="submission" date="2020-11" db="EMBL/GenBank/DDBJ databases">
        <authorList>
            <person name="Wallbank WR R."/>
            <person name="Pardo Diaz C."/>
            <person name="Kozak K."/>
            <person name="Martin S."/>
            <person name="Jiggins C."/>
            <person name="Moest M."/>
            <person name="Warren A I."/>
            <person name="Generalovic N T."/>
            <person name="Byers J.R.P. K."/>
            <person name="Montejo-Kovacevich G."/>
            <person name="Yen C E."/>
        </authorList>
    </citation>
    <scope>NUCLEOTIDE SEQUENCE [LARGE SCALE GENOMIC DNA]</scope>
</reference>
<keyword evidence="7" id="KW-0406">Ion transport</keyword>
<evidence type="ECO:0008006" key="15">
    <source>
        <dbReference type="Google" id="ProtNLM"/>
    </source>
</evidence>
<evidence type="ECO:0000256" key="8">
    <source>
        <dbReference type="ARBA" id="ARBA00023136"/>
    </source>
</evidence>
<dbReference type="InterPro" id="IPR050681">
    <property type="entry name" value="CDF/SLC30A"/>
</dbReference>
<feature type="domain" description="Cation efflux protein cytoplasmic" evidence="12">
    <location>
        <begin position="380"/>
        <end position="452"/>
    </location>
</feature>
<feature type="region of interest" description="Disordered" evidence="9">
    <location>
        <begin position="225"/>
        <end position="248"/>
    </location>
</feature>
<dbReference type="EMBL" id="LR899011">
    <property type="protein sequence ID" value="CAD7085444.1"/>
    <property type="molecule type" value="Genomic_DNA"/>
</dbReference>
<dbReference type="Gene3D" id="1.20.1510.10">
    <property type="entry name" value="Cation efflux protein transmembrane domain"/>
    <property type="match status" value="2"/>
</dbReference>
<feature type="transmembrane region" description="Helical" evidence="10">
    <location>
        <begin position="100"/>
        <end position="119"/>
    </location>
</feature>
<evidence type="ECO:0000256" key="9">
    <source>
        <dbReference type="SAM" id="MobiDB-lite"/>
    </source>
</evidence>
<evidence type="ECO:0000256" key="2">
    <source>
        <dbReference type="ARBA" id="ARBA00008873"/>
    </source>
</evidence>
<dbReference type="Pfam" id="PF16916">
    <property type="entry name" value="ZT_dimer"/>
    <property type="match status" value="1"/>
</dbReference>
<dbReference type="InterPro" id="IPR027469">
    <property type="entry name" value="Cation_efflux_TMD_sf"/>
</dbReference>
<evidence type="ECO:0000256" key="4">
    <source>
        <dbReference type="ARBA" id="ARBA00022692"/>
    </source>
</evidence>
<keyword evidence="5" id="KW-0864">Zinc transport</keyword>
<dbReference type="GO" id="GO:0005385">
    <property type="term" value="F:zinc ion transmembrane transporter activity"/>
    <property type="evidence" value="ECO:0007669"/>
    <property type="project" value="TreeGrafter"/>
</dbReference>
<keyword evidence="8 10" id="KW-0472">Membrane</keyword>
<dbReference type="PANTHER" id="PTHR11562:SF17">
    <property type="entry name" value="RE54080P-RELATED"/>
    <property type="match status" value="1"/>
</dbReference>
<name>A0A7R8YUM8_HERIL</name>
<organism evidence="13 14">
    <name type="scientific">Hermetia illucens</name>
    <name type="common">Black soldier fly</name>
    <dbReference type="NCBI Taxonomy" id="343691"/>
    <lineage>
        <taxon>Eukaryota</taxon>
        <taxon>Metazoa</taxon>
        <taxon>Ecdysozoa</taxon>
        <taxon>Arthropoda</taxon>
        <taxon>Hexapoda</taxon>
        <taxon>Insecta</taxon>
        <taxon>Pterygota</taxon>
        <taxon>Neoptera</taxon>
        <taxon>Endopterygota</taxon>
        <taxon>Diptera</taxon>
        <taxon>Brachycera</taxon>
        <taxon>Stratiomyomorpha</taxon>
        <taxon>Stratiomyidae</taxon>
        <taxon>Hermetiinae</taxon>
        <taxon>Hermetia</taxon>
    </lineage>
</organism>
<feature type="transmembrane region" description="Helical" evidence="10">
    <location>
        <begin position="131"/>
        <end position="157"/>
    </location>
</feature>
<proteinExistence type="inferred from homology"/>
<evidence type="ECO:0000259" key="11">
    <source>
        <dbReference type="Pfam" id="PF01545"/>
    </source>
</evidence>
<evidence type="ECO:0000259" key="12">
    <source>
        <dbReference type="Pfam" id="PF16916"/>
    </source>
</evidence>
<keyword evidence="6 10" id="KW-1133">Transmembrane helix</keyword>
<dbReference type="Proteomes" id="UP000594454">
    <property type="component" value="Chromosome 3"/>
</dbReference>
<keyword evidence="4 10" id="KW-0812">Transmembrane</keyword>
<protein>
    <recommendedName>
        <fullName evidence="15">Zinc transporter 2</fullName>
    </recommendedName>
</protein>
<evidence type="ECO:0000256" key="3">
    <source>
        <dbReference type="ARBA" id="ARBA00022448"/>
    </source>
</evidence>
<dbReference type="Pfam" id="PF01545">
    <property type="entry name" value="Cation_efflux"/>
    <property type="match status" value="1"/>
</dbReference>
<evidence type="ECO:0000256" key="6">
    <source>
        <dbReference type="ARBA" id="ARBA00022989"/>
    </source>
</evidence>
<dbReference type="GO" id="GO:0005886">
    <property type="term" value="C:plasma membrane"/>
    <property type="evidence" value="ECO:0007669"/>
    <property type="project" value="TreeGrafter"/>
</dbReference>
<feature type="transmembrane region" description="Helical" evidence="10">
    <location>
        <begin position="315"/>
        <end position="338"/>
    </location>
</feature>
<evidence type="ECO:0000256" key="1">
    <source>
        <dbReference type="ARBA" id="ARBA00004141"/>
    </source>
</evidence>
<sequence length="467" mass="51081">MKNRREETPFVIELKSNYGSTTAPAGASSASASPSTLYCLHGQPEVKLVGHCHRQRSEGVDVKARRKLIIASILCLFFMVAEIVGGILSNSLAIATDAAHLLTDFASFMISLFAIWIAGRPSTQRMSFGWYRAEVIGAVVSVVMIWVITAILIWLAVLRIINKSYEVDAKIMLITSGLAILVNLIIGFQLHHHHGHSHSAKQPTEGVGKQNADETLKNNSQIVLAAPNATNQETHSSATTPTSSRHRIEKETGGINIAEHGQLYQSMSDDAGLVNVVSNSGGQTGQNQQHQQQHNFAAPESSSVAVRENINVRAAFIHVLGDVLQSVGVFIAALVIYFKPDWAIADPICTFVFSVIVLFTTFTIMKDALLVLMEGTPNYLHYAEVMNVFLQIEGVERVHNLRIWALSINKVALSAHLAVKPGANPKKILQDATSAVHIKYNFFETTIQIEEYSAEMEDCKQCSQPGS</sequence>
<dbReference type="FunCoup" id="A0A7R8YUM8">
    <property type="interactions" value="23"/>
</dbReference>
<dbReference type="NCBIfam" id="TIGR01297">
    <property type="entry name" value="CDF"/>
    <property type="match status" value="1"/>
</dbReference>
<dbReference type="GO" id="GO:0010043">
    <property type="term" value="P:response to zinc ion"/>
    <property type="evidence" value="ECO:0007669"/>
    <property type="project" value="TreeGrafter"/>
</dbReference>
<feature type="transmembrane region" description="Helical" evidence="10">
    <location>
        <begin position="344"/>
        <end position="365"/>
    </location>
</feature>
<keyword evidence="5" id="KW-0862">Zinc</keyword>
<dbReference type="InterPro" id="IPR002524">
    <property type="entry name" value="Cation_efflux"/>
</dbReference>